<keyword evidence="2" id="KW-0813">Transport</keyword>
<feature type="compositionally biased region" description="Basic residues" evidence="8">
    <location>
        <begin position="369"/>
        <end position="383"/>
    </location>
</feature>
<evidence type="ECO:0000256" key="9">
    <source>
        <dbReference type="SAM" id="Phobius"/>
    </source>
</evidence>
<evidence type="ECO:0000256" key="5">
    <source>
        <dbReference type="ARBA" id="ARBA00022989"/>
    </source>
</evidence>
<evidence type="ECO:0000256" key="4">
    <source>
        <dbReference type="ARBA" id="ARBA00022692"/>
    </source>
</evidence>
<feature type="region of interest" description="Disordered" evidence="8">
    <location>
        <begin position="359"/>
        <end position="385"/>
    </location>
</feature>
<keyword evidence="6 9" id="KW-0472">Membrane</keyword>
<evidence type="ECO:0000256" key="7">
    <source>
        <dbReference type="ARBA" id="ARBA00023170"/>
    </source>
</evidence>
<evidence type="ECO:0000313" key="10">
    <source>
        <dbReference type="Proteomes" id="UP000694888"/>
    </source>
</evidence>
<proteinExistence type="predicted"/>
<organism evidence="10 11">
    <name type="scientific">Aplysia californica</name>
    <name type="common">California sea hare</name>
    <dbReference type="NCBI Taxonomy" id="6500"/>
    <lineage>
        <taxon>Eukaryota</taxon>
        <taxon>Metazoa</taxon>
        <taxon>Spiralia</taxon>
        <taxon>Lophotrochozoa</taxon>
        <taxon>Mollusca</taxon>
        <taxon>Gastropoda</taxon>
        <taxon>Heterobranchia</taxon>
        <taxon>Euthyneura</taxon>
        <taxon>Tectipleura</taxon>
        <taxon>Aplysiida</taxon>
        <taxon>Aplysioidea</taxon>
        <taxon>Aplysiidae</taxon>
        <taxon>Aplysia</taxon>
    </lineage>
</organism>
<dbReference type="GeneID" id="101859141"/>
<sequence length="516" mass="59490">MEDILESTPGKRVRILLTPSWRLEKKPEASSRLRKVLTLVQELTYRWEPDFKYSARLLSTLMVGLMVLYAISFQAIVLGITSFKYLKKYADVQVNKKIELATTDAQRAEYRAQRETWETMVDYFVGPVIASQCLASLLGLYGILRMLTGYRTTMYRLYRGEMKEFTQGNSNTAILVSCLKYSGFQVAYIAWGYIIHMVFFLFICGVLSLVIALLSAGFTDWFVHDFLGLWPIPLWAVITYLVQYLLAKFFFLQDRGDYLAFDNRRSLFLFSYFMFFYNIFLGLFSTVLRLIKGMVIGAVMLPRLDHSTLPMSFAGSDPGYNAYVGFMQVECSQSHPVMVTFIRLLMLLARKREAENRKWAEKESEFRGRRPLPRPHSRGKSQKQRAAAFNWHVTYTLINNPDLRMERKGYIQTMKKARELGVRIPKSDGFVVLDPELLREAELEQKRAAEGVMSHVEDKLVAFRLMLRKKVQNGIETVTKKSSRSGSIERLNDIEMESVEEGRRGRGGGGLRSVDI</sequence>
<keyword evidence="3" id="KW-1003">Cell membrane</keyword>
<keyword evidence="7" id="KW-0675">Receptor</keyword>
<dbReference type="Proteomes" id="UP000694888">
    <property type="component" value="Unplaced"/>
</dbReference>
<protein>
    <submittedName>
        <fullName evidence="11">Stimulated by retinoic acid gene 6 protein-like</fullName>
    </submittedName>
</protein>
<evidence type="ECO:0000256" key="6">
    <source>
        <dbReference type="ARBA" id="ARBA00023136"/>
    </source>
</evidence>
<dbReference type="PANTHER" id="PTHR21444">
    <property type="entry name" value="COILED-COIL DOMAIN-CONTAINING PROTEIN 180"/>
    <property type="match status" value="1"/>
</dbReference>
<dbReference type="PANTHER" id="PTHR21444:SF15">
    <property type="entry name" value="RECEPTOR FOR RETINOL UPTAKE STRA6"/>
    <property type="match status" value="1"/>
</dbReference>
<name>A0ABM1A1D0_APLCA</name>
<keyword evidence="10" id="KW-1185">Reference proteome</keyword>
<keyword evidence="4 9" id="KW-0812">Transmembrane</keyword>
<comment type="subcellular location">
    <subcellularLocation>
        <location evidence="1">Cell membrane</location>
        <topology evidence="1">Multi-pass membrane protein</topology>
    </subcellularLocation>
</comment>
<feature type="transmembrane region" description="Helical" evidence="9">
    <location>
        <begin position="226"/>
        <end position="247"/>
    </location>
</feature>
<evidence type="ECO:0000256" key="3">
    <source>
        <dbReference type="ARBA" id="ARBA00022475"/>
    </source>
</evidence>
<feature type="transmembrane region" description="Helical" evidence="9">
    <location>
        <begin position="267"/>
        <end position="291"/>
    </location>
</feature>
<reference evidence="11" key="1">
    <citation type="submission" date="2025-08" db="UniProtKB">
        <authorList>
            <consortium name="RefSeq"/>
        </authorList>
    </citation>
    <scope>IDENTIFICATION</scope>
</reference>
<feature type="transmembrane region" description="Helical" evidence="9">
    <location>
        <begin position="121"/>
        <end position="144"/>
    </location>
</feature>
<feature type="transmembrane region" description="Helical" evidence="9">
    <location>
        <begin position="190"/>
        <end position="214"/>
    </location>
</feature>
<feature type="compositionally biased region" description="Basic and acidic residues" evidence="8">
    <location>
        <begin position="359"/>
        <end position="368"/>
    </location>
</feature>
<evidence type="ECO:0000256" key="1">
    <source>
        <dbReference type="ARBA" id="ARBA00004651"/>
    </source>
</evidence>
<evidence type="ECO:0000256" key="2">
    <source>
        <dbReference type="ARBA" id="ARBA00022448"/>
    </source>
</evidence>
<keyword evidence="5 9" id="KW-1133">Transmembrane helix</keyword>
<dbReference type="RefSeq" id="XP_012938848.1">
    <property type="nucleotide sequence ID" value="XM_013083394.2"/>
</dbReference>
<gene>
    <name evidence="11" type="primary">LOC101859141</name>
</gene>
<dbReference type="Pfam" id="PF14752">
    <property type="entry name" value="RBP_receptor"/>
    <property type="match status" value="1"/>
</dbReference>
<accession>A0ABM1A1D0</accession>
<evidence type="ECO:0000256" key="8">
    <source>
        <dbReference type="SAM" id="MobiDB-lite"/>
    </source>
</evidence>
<evidence type="ECO:0000313" key="11">
    <source>
        <dbReference type="RefSeq" id="XP_012938848.1"/>
    </source>
</evidence>
<dbReference type="InterPro" id="IPR026612">
    <property type="entry name" value="STRA6-like"/>
</dbReference>
<feature type="transmembrane region" description="Helical" evidence="9">
    <location>
        <begin position="57"/>
        <end position="80"/>
    </location>
</feature>